<dbReference type="AlphaFoldDB" id="A0AAD9JMC3"/>
<gene>
    <name evidence="1" type="ORF">NP493_2045g00001</name>
</gene>
<sequence length="158" mass="17357">MRHTTDWTRSYLASATLGRERHTDSARVTTAEYPQEELLNPSVVLLRATSVSFSRNGGPDSYAAGLCEVVVIGHRHITCSNCPSTSTCNDVIGCDECDPGKQQPDCAKDCEPGTYGKNCEEDCGHCKEMKPCDINDGHCTTGCETWYMSDICKTYICK</sequence>
<reference evidence="1" key="1">
    <citation type="journal article" date="2023" name="Mol. Biol. Evol.">
        <title>Third-Generation Sequencing Reveals the Adaptive Role of the Epigenome in Three Deep-Sea Polychaetes.</title>
        <authorList>
            <person name="Perez M."/>
            <person name="Aroh O."/>
            <person name="Sun Y."/>
            <person name="Lan Y."/>
            <person name="Juniper S.K."/>
            <person name="Young C.R."/>
            <person name="Angers B."/>
            <person name="Qian P.Y."/>
        </authorList>
    </citation>
    <scope>NUCLEOTIDE SEQUENCE</scope>
    <source>
        <strain evidence="1">R07B-5</strain>
    </source>
</reference>
<evidence type="ECO:0000313" key="2">
    <source>
        <dbReference type="Proteomes" id="UP001209878"/>
    </source>
</evidence>
<comment type="caution">
    <text evidence="1">The sequence shown here is derived from an EMBL/GenBank/DDBJ whole genome shotgun (WGS) entry which is preliminary data.</text>
</comment>
<organism evidence="1 2">
    <name type="scientific">Ridgeia piscesae</name>
    <name type="common">Tubeworm</name>
    <dbReference type="NCBI Taxonomy" id="27915"/>
    <lineage>
        <taxon>Eukaryota</taxon>
        <taxon>Metazoa</taxon>
        <taxon>Spiralia</taxon>
        <taxon>Lophotrochozoa</taxon>
        <taxon>Annelida</taxon>
        <taxon>Polychaeta</taxon>
        <taxon>Sedentaria</taxon>
        <taxon>Canalipalpata</taxon>
        <taxon>Sabellida</taxon>
        <taxon>Siboglinidae</taxon>
        <taxon>Ridgeia</taxon>
    </lineage>
</organism>
<keyword evidence="2" id="KW-1185">Reference proteome</keyword>
<dbReference type="Gene3D" id="2.170.300.10">
    <property type="entry name" value="Tie2 ligand-binding domain superfamily"/>
    <property type="match status" value="1"/>
</dbReference>
<evidence type="ECO:0000313" key="1">
    <source>
        <dbReference type="EMBL" id="KAK2155746.1"/>
    </source>
</evidence>
<name>A0AAD9JMC3_RIDPI</name>
<dbReference type="EMBL" id="JAODUO010002043">
    <property type="protein sequence ID" value="KAK2155746.1"/>
    <property type="molecule type" value="Genomic_DNA"/>
</dbReference>
<dbReference type="Proteomes" id="UP001209878">
    <property type="component" value="Unassembled WGS sequence"/>
</dbReference>
<protein>
    <submittedName>
        <fullName evidence="1">Uncharacterized protein</fullName>
    </submittedName>
</protein>
<accession>A0AAD9JMC3</accession>
<proteinExistence type="predicted"/>